<keyword evidence="4" id="KW-0443">Lipid metabolism</keyword>
<evidence type="ECO:0000256" key="6">
    <source>
        <dbReference type="ARBA" id="ARBA00023145"/>
    </source>
</evidence>
<evidence type="ECO:0000256" key="10">
    <source>
        <dbReference type="ARBA" id="ARBA00023317"/>
    </source>
</evidence>
<name>A0ABQ1J6V4_9PROT</name>
<evidence type="ECO:0000256" key="4">
    <source>
        <dbReference type="ARBA" id="ARBA00023098"/>
    </source>
</evidence>
<feature type="region of interest" description="Disordered" evidence="11">
    <location>
        <begin position="241"/>
        <end position="281"/>
    </location>
</feature>
<evidence type="ECO:0000256" key="12">
    <source>
        <dbReference type="SAM" id="Phobius"/>
    </source>
</evidence>
<keyword evidence="6" id="KW-0865">Zymogen</keyword>
<comment type="caution">
    <text evidence="13">The sequence shown here is derived from an EMBL/GenBank/DDBJ whole genome shotgun (WGS) entry which is preliminary data.</text>
</comment>
<evidence type="ECO:0000256" key="5">
    <source>
        <dbReference type="ARBA" id="ARBA00023136"/>
    </source>
</evidence>
<dbReference type="RefSeq" id="WP_143434581.1">
    <property type="nucleotide sequence ID" value="NZ_BMKF01000001.1"/>
</dbReference>
<keyword evidence="9" id="KW-1208">Phospholipid metabolism</keyword>
<dbReference type="PANTHER" id="PTHR35809:SF1">
    <property type="entry name" value="ARCHAETIDYLSERINE DECARBOXYLASE PROENZYME-RELATED"/>
    <property type="match status" value="1"/>
</dbReference>
<keyword evidence="2" id="KW-0444">Lipid biosynthesis</keyword>
<evidence type="ECO:0000256" key="1">
    <source>
        <dbReference type="ARBA" id="ARBA00022475"/>
    </source>
</evidence>
<dbReference type="EMBL" id="BMKF01000001">
    <property type="protein sequence ID" value="GGB60151.1"/>
    <property type="molecule type" value="Genomic_DNA"/>
</dbReference>
<keyword evidence="14" id="KW-1185">Reference proteome</keyword>
<keyword evidence="5 12" id="KW-0472">Membrane</keyword>
<feature type="compositionally biased region" description="Basic and acidic residues" evidence="11">
    <location>
        <begin position="268"/>
        <end position="281"/>
    </location>
</feature>
<evidence type="ECO:0000256" key="2">
    <source>
        <dbReference type="ARBA" id="ARBA00022516"/>
    </source>
</evidence>
<keyword evidence="1" id="KW-1003">Cell membrane</keyword>
<dbReference type="Pfam" id="PF02666">
    <property type="entry name" value="PS_Dcarbxylase"/>
    <property type="match status" value="1"/>
</dbReference>
<evidence type="ECO:0000256" key="11">
    <source>
        <dbReference type="SAM" id="MobiDB-lite"/>
    </source>
</evidence>
<evidence type="ECO:0000256" key="3">
    <source>
        <dbReference type="ARBA" id="ARBA00022793"/>
    </source>
</evidence>
<reference evidence="14" key="1">
    <citation type="journal article" date="2019" name="Int. J. Syst. Evol. Microbiol.">
        <title>The Global Catalogue of Microorganisms (GCM) 10K type strain sequencing project: providing services to taxonomists for standard genome sequencing and annotation.</title>
        <authorList>
            <consortium name="The Broad Institute Genomics Platform"/>
            <consortium name="The Broad Institute Genome Sequencing Center for Infectious Disease"/>
            <person name="Wu L."/>
            <person name="Ma J."/>
        </authorList>
    </citation>
    <scope>NUCLEOTIDE SEQUENCE [LARGE SCALE GENOMIC DNA]</scope>
    <source>
        <strain evidence="14">CGMCC 1.15928</strain>
    </source>
</reference>
<organism evidence="13 14">
    <name type="scientific">Henriciella pelagia</name>
    <dbReference type="NCBI Taxonomy" id="1977912"/>
    <lineage>
        <taxon>Bacteria</taxon>
        <taxon>Pseudomonadati</taxon>
        <taxon>Pseudomonadota</taxon>
        <taxon>Alphaproteobacteria</taxon>
        <taxon>Hyphomonadales</taxon>
        <taxon>Hyphomonadaceae</taxon>
        <taxon>Henriciella</taxon>
    </lineage>
</organism>
<keyword evidence="8" id="KW-0456">Lyase</keyword>
<feature type="transmembrane region" description="Helical" evidence="12">
    <location>
        <begin position="20"/>
        <end position="38"/>
    </location>
</feature>
<evidence type="ECO:0000313" key="14">
    <source>
        <dbReference type="Proteomes" id="UP000628854"/>
    </source>
</evidence>
<dbReference type="InterPro" id="IPR033175">
    <property type="entry name" value="PSD-A"/>
</dbReference>
<keyword evidence="12" id="KW-0812">Transmembrane</keyword>
<dbReference type="Proteomes" id="UP000628854">
    <property type="component" value="Unassembled WGS sequence"/>
</dbReference>
<accession>A0ABQ1J6V4</accession>
<evidence type="ECO:0000256" key="9">
    <source>
        <dbReference type="ARBA" id="ARBA00023264"/>
    </source>
</evidence>
<dbReference type="PANTHER" id="PTHR35809">
    <property type="entry name" value="ARCHAETIDYLSERINE DECARBOXYLASE PROENZYME-RELATED"/>
    <property type="match status" value="1"/>
</dbReference>
<gene>
    <name evidence="13" type="ORF">GCM10011503_05780</name>
</gene>
<keyword evidence="12" id="KW-1133">Transmembrane helix</keyword>
<proteinExistence type="predicted"/>
<evidence type="ECO:0000256" key="8">
    <source>
        <dbReference type="ARBA" id="ARBA00023239"/>
    </source>
</evidence>
<protein>
    <recommendedName>
        <fullName evidence="15">Phosphatidylserine decarboxylase</fullName>
    </recommendedName>
</protein>
<sequence>MAKRGKPMTERSLPWLQSGFDLEGIVGFLAGWLIGILLGMLWGPLFWIGFIPGVVILFATRTAERVSPEDGALILAPCDGAVVSIEEADPPEPLGLVGPHRRIRISSSPFAANNIHAVTEGAIEHTEREMGAAENFAALRPDTPGLEVLYFSLTGAIGKVGMRVATGGLGPRLVSKADAGDHVPAGKTIATRRLGGWCDVYVPLGGAPQVEPGRTLVGGETAIWRYGAVAAVPEPDVVEEEEPTELDADYLATPDTTPPEVAEDVEEEVKAKSAKPEDPAEMFARLRREASKLSGEDDQT</sequence>
<keyword evidence="7" id="KW-0594">Phospholipid biosynthesis</keyword>
<evidence type="ECO:0008006" key="15">
    <source>
        <dbReference type="Google" id="ProtNLM"/>
    </source>
</evidence>
<evidence type="ECO:0000256" key="7">
    <source>
        <dbReference type="ARBA" id="ARBA00023209"/>
    </source>
</evidence>
<keyword evidence="3" id="KW-0210">Decarboxylase</keyword>
<evidence type="ECO:0000313" key="13">
    <source>
        <dbReference type="EMBL" id="GGB60151.1"/>
    </source>
</evidence>
<dbReference type="InterPro" id="IPR003817">
    <property type="entry name" value="PS_Dcarbxylase"/>
</dbReference>
<keyword evidence="10" id="KW-0670">Pyruvate</keyword>